<organism evidence="1">
    <name type="scientific">Ajellomyces dermatitidis (strain ATCC 18188 / CBS 674.68)</name>
    <name type="common">Blastomyces dermatitidis</name>
    <dbReference type="NCBI Taxonomy" id="653446"/>
    <lineage>
        <taxon>Eukaryota</taxon>
        <taxon>Fungi</taxon>
        <taxon>Dikarya</taxon>
        <taxon>Ascomycota</taxon>
        <taxon>Pezizomycotina</taxon>
        <taxon>Eurotiomycetes</taxon>
        <taxon>Eurotiomycetidae</taxon>
        <taxon>Onygenales</taxon>
        <taxon>Ajellomycetaceae</taxon>
        <taxon>Blastomyces</taxon>
    </lineage>
</organism>
<dbReference type="Proteomes" id="UP000007802">
    <property type="component" value="Unassembled WGS sequence"/>
</dbReference>
<dbReference type="EMBL" id="GG749425">
    <property type="protein sequence ID" value="KMW67481.1"/>
    <property type="molecule type" value="Genomic_DNA"/>
</dbReference>
<gene>
    <name evidence="1" type="ORF">BDDG_12143</name>
</gene>
<reference evidence="1" key="1">
    <citation type="submission" date="2010-03" db="EMBL/GenBank/DDBJ databases">
        <title>Annotation of Blastomyces dermatitidis strain ATCC 18188.</title>
        <authorList>
            <consortium name="The Broad Institute Genome Sequencing Platform"/>
            <consortium name="Broad Institute Genome Sequencing Center for Infectious Disease."/>
            <person name="Cuomo C."/>
            <person name="Klein B."/>
            <person name="Sullivan T."/>
            <person name="Heitman J."/>
            <person name="Young S."/>
            <person name="Zeng Q."/>
            <person name="Gargeya S."/>
            <person name="Alvarado L."/>
            <person name="Berlin A.M."/>
            <person name="Chapman S.B."/>
            <person name="Chen Z."/>
            <person name="Freedman E."/>
            <person name="Gellesch M."/>
            <person name="Goldberg J."/>
            <person name="Griggs A."/>
            <person name="Gujja S."/>
            <person name="Heilman E."/>
            <person name="Heiman D."/>
            <person name="Howarth C."/>
            <person name="Mehta T."/>
            <person name="Neiman D."/>
            <person name="Pearson M."/>
            <person name="Roberts A."/>
            <person name="Saif S."/>
            <person name="Shea T."/>
            <person name="Shenoy N."/>
            <person name="Sisk P."/>
            <person name="Stolte C."/>
            <person name="Sykes S."/>
            <person name="White J."/>
            <person name="Yandava C."/>
            <person name="Haas B."/>
            <person name="Nusbaum C."/>
            <person name="Birren B."/>
        </authorList>
    </citation>
    <scope>NUCLEOTIDE SEQUENCE</scope>
    <source>
        <strain evidence="1">ATCC 18188</strain>
    </source>
</reference>
<sequence>MISYSHNKYHYSAYTEQFISKQCIIMNDDTSSYTLSIISLLKLSHVDRSAFTDDSELNVESLIENLKNRIIFLLNSIKIVKEIIMSFAMHEVVMFTDIKKLFTTVKFNITEISALMNFFRIIDLYQSIL</sequence>
<accession>A0A0J9EN21</accession>
<protein>
    <submittedName>
        <fullName evidence="1">Uncharacterized protein</fullName>
    </submittedName>
</protein>
<evidence type="ECO:0000313" key="1">
    <source>
        <dbReference type="EMBL" id="KMW67481.1"/>
    </source>
</evidence>
<dbReference type="AlphaFoldDB" id="A0A0J9EN21"/>
<proteinExistence type="predicted"/>
<name>A0A0J9EN21_AJEDA</name>